<name>A0A2S5KPT2_9PROT</name>
<reference evidence="1 2" key="1">
    <citation type="submission" date="2018-02" db="EMBL/GenBank/DDBJ databases">
        <title>novel marine gammaproteobacteria from coastal saline agro ecosystem.</title>
        <authorList>
            <person name="Krishnan R."/>
            <person name="Ramesh Kumar N."/>
        </authorList>
    </citation>
    <scope>NUCLEOTIDE SEQUENCE [LARGE SCALE GENOMIC DNA]</scope>
    <source>
        <strain evidence="1 2">228</strain>
    </source>
</reference>
<evidence type="ECO:0000313" key="2">
    <source>
        <dbReference type="Proteomes" id="UP000238196"/>
    </source>
</evidence>
<dbReference type="Proteomes" id="UP000238196">
    <property type="component" value="Unassembled WGS sequence"/>
</dbReference>
<organism evidence="1 2">
    <name type="scientific">Proteobacteria bacterium 228</name>
    <dbReference type="NCBI Taxonomy" id="2083153"/>
    <lineage>
        <taxon>Bacteria</taxon>
        <taxon>Pseudomonadati</taxon>
        <taxon>Pseudomonadota</taxon>
    </lineage>
</organism>
<protein>
    <submittedName>
        <fullName evidence="1">Uncharacterized protein</fullName>
    </submittedName>
</protein>
<gene>
    <name evidence="1" type="ORF">C4K68_14780</name>
</gene>
<accession>A0A2S5KPT2</accession>
<sequence>MFYIGKIHEKKYLLEYDENNGPVREVSNNGSVQKRKMALYENMDGVFIGVVSSKNGPYLFVNEKKFQFINKVWTARVTEHNGSHTFHLSMPDGAAIVHDYSPPEVDEIDPWMTSRSEDFFFWLAEKQDDSLFIDMWTDD</sequence>
<dbReference type="AlphaFoldDB" id="A0A2S5KPT2"/>
<dbReference type="EMBL" id="PRLP01000048">
    <property type="protein sequence ID" value="PPC76549.1"/>
    <property type="molecule type" value="Genomic_DNA"/>
</dbReference>
<dbReference type="OrthoDB" id="7067078at2"/>
<proteinExistence type="predicted"/>
<comment type="caution">
    <text evidence="1">The sequence shown here is derived from an EMBL/GenBank/DDBJ whole genome shotgun (WGS) entry which is preliminary data.</text>
</comment>
<evidence type="ECO:0000313" key="1">
    <source>
        <dbReference type="EMBL" id="PPC76549.1"/>
    </source>
</evidence>